<dbReference type="EMBL" id="JBEGDP010000020">
    <property type="protein sequence ID" value="MEQ7848675.1"/>
    <property type="molecule type" value="Genomic_DNA"/>
</dbReference>
<evidence type="ECO:0000256" key="3">
    <source>
        <dbReference type="RuleBase" id="RU003939"/>
    </source>
</evidence>
<dbReference type="Gene3D" id="4.10.520.10">
    <property type="entry name" value="IHF-like DNA-binding proteins"/>
    <property type="match status" value="1"/>
</dbReference>
<protein>
    <submittedName>
        <fullName evidence="4">HU family DNA-binding protein</fullName>
    </submittedName>
</protein>
<accession>A0ABV1P1R2</accession>
<evidence type="ECO:0000256" key="2">
    <source>
        <dbReference type="ARBA" id="ARBA00023125"/>
    </source>
</evidence>
<dbReference type="RefSeq" id="WP_193661743.1">
    <property type="nucleotide sequence ID" value="NZ_BAAAMM010000015.1"/>
</dbReference>
<evidence type="ECO:0000313" key="4">
    <source>
        <dbReference type="EMBL" id="MEQ7848675.1"/>
    </source>
</evidence>
<name>A0ABV1P1R2_9ACTN</name>
<dbReference type="InterPro" id="IPR020816">
    <property type="entry name" value="Histone-like_DNA-bd_CS"/>
</dbReference>
<proteinExistence type="inferred from homology"/>
<keyword evidence="1" id="KW-0226">DNA condensation</keyword>
<dbReference type="Proteomes" id="UP001482520">
    <property type="component" value="Unassembled WGS sequence"/>
</dbReference>
<keyword evidence="2 4" id="KW-0238">DNA-binding</keyword>
<keyword evidence="5" id="KW-1185">Reference proteome</keyword>
<dbReference type="PANTHER" id="PTHR33175:SF3">
    <property type="entry name" value="DNA-BINDING PROTEIN HU-BETA"/>
    <property type="match status" value="1"/>
</dbReference>
<dbReference type="Pfam" id="PF00216">
    <property type="entry name" value="Bac_DNA_binding"/>
    <property type="match status" value="1"/>
</dbReference>
<comment type="caution">
    <text evidence="4">The sequence shown here is derived from an EMBL/GenBank/DDBJ whole genome shotgun (WGS) entry which is preliminary data.</text>
</comment>
<dbReference type="GO" id="GO:0003677">
    <property type="term" value="F:DNA binding"/>
    <property type="evidence" value="ECO:0007669"/>
    <property type="project" value="UniProtKB-KW"/>
</dbReference>
<dbReference type="InterPro" id="IPR010992">
    <property type="entry name" value="IHF-like_DNA-bd_dom_sf"/>
</dbReference>
<gene>
    <name evidence="4" type="ORF">V6R90_15440</name>
</gene>
<dbReference type="InterPro" id="IPR000119">
    <property type="entry name" value="Hist_DNA-bd"/>
</dbReference>
<sequence>MNKTELRDAVASAADITGAQADKAVNAVIDSITSALAAGDKVTLPGFGTFETRERSARQGRNPQTGETMEIAASTAPAFKAGAQLKKAVAKS</sequence>
<dbReference type="CDD" id="cd13831">
    <property type="entry name" value="HU"/>
    <property type="match status" value="1"/>
</dbReference>
<dbReference type="SMART" id="SM00411">
    <property type="entry name" value="BHL"/>
    <property type="match status" value="1"/>
</dbReference>
<dbReference type="SUPFAM" id="SSF47729">
    <property type="entry name" value="IHF-like DNA-binding proteins"/>
    <property type="match status" value="1"/>
</dbReference>
<dbReference type="PROSITE" id="PS00045">
    <property type="entry name" value="HISTONE_LIKE"/>
    <property type="match status" value="1"/>
</dbReference>
<evidence type="ECO:0000256" key="1">
    <source>
        <dbReference type="ARBA" id="ARBA00023067"/>
    </source>
</evidence>
<reference evidence="4 5" key="1">
    <citation type="submission" date="2024-02" db="EMBL/GenBank/DDBJ databases">
        <title>Full genome sequence of Nocardioides kribbensis.</title>
        <authorList>
            <person name="Poletto B.L."/>
            <person name="Silva G."/>
            <person name="Galante D."/>
            <person name="Campos K.R."/>
            <person name="Santos M.B.N."/>
            <person name="Sacchi C.T."/>
        </authorList>
    </citation>
    <scope>NUCLEOTIDE SEQUENCE [LARGE SCALE GENOMIC DNA]</scope>
    <source>
        <strain evidence="4 5">O4R</strain>
    </source>
</reference>
<evidence type="ECO:0000313" key="5">
    <source>
        <dbReference type="Proteomes" id="UP001482520"/>
    </source>
</evidence>
<comment type="similarity">
    <text evidence="3">Belongs to the bacterial histone-like protein family.</text>
</comment>
<dbReference type="PRINTS" id="PR01727">
    <property type="entry name" value="DNABINDINGHU"/>
</dbReference>
<dbReference type="PANTHER" id="PTHR33175">
    <property type="entry name" value="DNA-BINDING PROTEIN HU"/>
    <property type="match status" value="1"/>
</dbReference>
<organism evidence="4 5">
    <name type="scientific">Nocardioides kribbensis</name>
    <dbReference type="NCBI Taxonomy" id="305517"/>
    <lineage>
        <taxon>Bacteria</taxon>
        <taxon>Bacillati</taxon>
        <taxon>Actinomycetota</taxon>
        <taxon>Actinomycetes</taxon>
        <taxon>Propionibacteriales</taxon>
        <taxon>Nocardioidaceae</taxon>
        <taxon>Nocardioides</taxon>
    </lineage>
</organism>